<feature type="transmembrane region" description="Helical" evidence="2">
    <location>
        <begin position="118"/>
        <end position="141"/>
    </location>
</feature>
<feature type="compositionally biased region" description="Basic and acidic residues" evidence="1">
    <location>
        <begin position="208"/>
        <end position="220"/>
    </location>
</feature>
<dbReference type="PANTHER" id="PTHR19862">
    <property type="entry name" value="WD REPEAT-CONTAINING PROTEIN 48"/>
    <property type="match status" value="1"/>
</dbReference>
<dbReference type="Proteomes" id="UP000001058">
    <property type="component" value="Unassembled WGS sequence"/>
</dbReference>
<dbReference type="EMBL" id="GL378374">
    <property type="protein sequence ID" value="EFJ43302.1"/>
    <property type="molecule type" value="Genomic_DNA"/>
</dbReference>
<dbReference type="InterPro" id="IPR051246">
    <property type="entry name" value="WDR48"/>
</dbReference>
<evidence type="ECO:0000313" key="3">
    <source>
        <dbReference type="EMBL" id="EFJ43302.1"/>
    </source>
</evidence>
<evidence type="ECO:0000313" key="4">
    <source>
        <dbReference type="Proteomes" id="UP000001058"/>
    </source>
</evidence>
<feature type="transmembrane region" description="Helical" evidence="2">
    <location>
        <begin position="153"/>
        <end position="173"/>
    </location>
</feature>
<evidence type="ECO:0000256" key="2">
    <source>
        <dbReference type="SAM" id="Phobius"/>
    </source>
</evidence>
<dbReference type="RefSeq" id="XP_002955662.1">
    <property type="nucleotide sequence ID" value="XM_002955616.1"/>
</dbReference>
<feature type="region of interest" description="Disordered" evidence="1">
    <location>
        <begin position="201"/>
        <end position="220"/>
    </location>
</feature>
<dbReference type="GO" id="GO:0043130">
    <property type="term" value="F:ubiquitin binding"/>
    <property type="evidence" value="ECO:0007669"/>
    <property type="project" value="TreeGrafter"/>
</dbReference>
<dbReference type="KEGG" id="vcn:VOLCADRAFT_106883"/>
<keyword evidence="2" id="KW-0812">Transmembrane</keyword>
<keyword evidence="2" id="KW-1133">Transmembrane helix</keyword>
<feature type="transmembrane region" description="Helical" evidence="2">
    <location>
        <begin position="90"/>
        <end position="111"/>
    </location>
</feature>
<accession>D8UAE5</accession>
<evidence type="ECO:0008006" key="5">
    <source>
        <dbReference type="Google" id="ProtNLM"/>
    </source>
</evidence>
<gene>
    <name evidence="3" type="ORF">VOLCADRAFT_106883</name>
</gene>
<protein>
    <recommendedName>
        <fullName evidence="5">TRP C-terminal domain-containing protein</fullName>
    </recommendedName>
</protein>
<evidence type="ECO:0000256" key="1">
    <source>
        <dbReference type="SAM" id="MobiDB-lite"/>
    </source>
</evidence>
<sequence length="342" mass="37646">MQAMCYSGDHLHVYVPIGVVAVVVFCVLPPLVSFIFVWRVRGRLEDAHVRKVYGFLYKRYKPSFIWWETVLQLETLILVCVEVLGRGLDVSTQALLLLAVFTVIALINVSCAPLLSRLLVIMEFMSLGTLSLTITLSLYFTVEDELNPLVGDALSILIITLNTSLMVFFLYIASRNFWPLAVRKVAPTAKAVIQRLASIGSAPSNQKDPSKEDSSSGGDNKRVAHWAVLSRLTTRWRDRLVALPDTQPTASHGDSLGRSLDRLSVECRDVKPPISGADFKSLPVALSLNKGLDIARASICLDRLSSVSEEIVQEAFNGQGPNGHAGNGQRPGHVLIQLDQIR</sequence>
<proteinExistence type="predicted"/>
<feature type="transmembrane region" description="Helical" evidence="2">
    <location>
        <begin position="64"/>
        <end position="84"/>
    </location>
</feature>
<dbReference type="InParanoid" id="D8UAE5"/>
<dbReference type="OrthoDB" id="547225at2759"/>
<feature type="transmembrane region" description="Helical" evidence="2">
    <location>
        <begin position="13"/>
        <end position="38"/>
    </location>
</feature>
<reference evidence="3 4" key="1">
    <citation type="journal article" date="2010" name="Science">
        <title>Genomic analysis of organismal complexity in the multicellular green alga Volvox carteri.</title>
        <authorList>
            <person name="Prochnik S.E."/>
            <person name="Umen J."/>
            <person name="Nedelcu A.M."/>
            <person name="Hallmann A."/>
            <person name="Miller S.M."/>
            <person name="Nishii I."/>
            <person name="Ferris P."/>
            <person name="Kuo A."/>
            <person name="Mitros T."/>
            <person name="Fritz-Laylin L.K."/>
            <person name="Hellsten U."/>
            <person name="Chapman J."/>
            <person name="Simakov O."/>
            <person name="Rensing S.A."/>
            <person name="Terry A."/>
            <person name="Pangilinan J."/>
            <person name="Kapitonov V."/>
            <person name="Jurka J."/>
            <person name="Salamov A."/>
            <person name="Shapiro H."/>
            <person name="Schmutz J."/>
            <person name="Grimwood J."/>
            <person name="Lindquist E."/>
            <person name="Lucas S."/>
            <person name="Grigoriev I.V."/>
            <person name="Schmitt R."/>
            <person name="Kirk D."/>
            <person name="Rokhsar D.S."/>
        </authorList>
    </citation>
    <scope>NUCLEOTIDE SEQUENCE [LARGE SCALE GENOMIC DNA]</scope>
    <source>
        <strain evidence="4">f. Nagariensis / Eve</strain>
    </source>
</reference>
<dbReference type="GO" id="GO:0000724">
    <property type="term" value="P:double-strand break repair via homologous recombination"/>
    <property type="evidence" value="ECO:0007669"/>
    <property type="project" value="TreeGrafter"/>
</dbReference>
<keyword evidence="2" id="KW-0472">Membrane</keyword>
<dbReference type="PANTHER" id="PTHR19862:SF14">
    <property type="entry name" value="WD REPEAT-CONTAINING PROTEIN 48"/>
    <property type="match status" value="1"/>
</dbReference>
<keyword evidence="4" id="KW-1185">Reference proteome</keyword>
<name>D8UAE5_VOLCA</name>
<organism evidence="4">
    <name type="scientific">Volvox carteri f. nagariensis</name>
    <dbReference type="NCBI Taxonomy" id="3068"/>
    <lineage>
        <taxon>Eukaryota</taxon>
        <taxon>Viridiplantae</taxon>
        <taxon>Chlorophyta</taxon>
        <taxon>core chlorophytes</taxon>
        <taxon>Chlorophyceae</taxon>
        <taxon>CS clade</taxon>
        <taxon>Chlamydomonadales</taxon>
        <taxon>Volvocaceae</taxon>
        <taxon>Volvox</taxon>
    </lineage>
</organism>
<dbReference type="AlphaFoldDB" id="D8UAE5"/>
<dbReference type="GeneID" id="9626414"/>